<sequence length="259" mass="27545">MPGARLHLSLLHCFLLPSAHLLARSDSGLLCPPSAILFLNPRTVDALAGHPAEGQCHTEGLSDPLLSQALALKYLSQTAGKRLSLSAPRSNLLCAHRVPAQHRVLSSLDPLYGVVRRYLDVVQQNPFPTGEPDGGAESPGATWGTPRSLLAPPGGALPGWLCRLCCDCCALLCGGASNRSVLLLLPAPPALWGAHQGRPPLPHLAAEPPHFLPLPHYRHSTVSEGQRRGGGVWGLGMCVMDGGERRRRMSCSLWMGCGN</sequence>
<dbReference type="Ensembl" id="ENSCABT00000011058.1">
    <property type="protein sequence ID" value="ENSCABP00000010095.1"/>
    <property type="gene ID" value="ENSCABG00000007559.1"/>
</dbReference>
<keyword evidence="2" id="KW-0732">Signal</keyword>
<dbReference type="GeneTree" id="ENSGT00990000205495"/>
<evidence type="ECO:0000313" key="3">
    <source>
        <dbReference type="Ensembl" id="ENSCABP00000010095.1"/>
    </source>
</evidence>
<reference evidence="3" key="1">
    <citation type="submission" date="2025-08" db="UniProtKB">
        <authorList>
            <consortium name="Ensembl"/>
        </authorList>
    </citation>
    <scope>IDENTIFICATION</scope>
</reference>
<feature type="signal peptide" evidence="2">
    <location>
        <begin position="1"/>
        <end position="23"/>
    </location>
</feature>
<dbReference type="AlphaFoldDB" id="A0A8C0GKX8"/>
<protein>
    <submittedName>
        <fullName evidence="3">Uncharacterized protein</fullName>
    </submittedName>
</protein>
<evidence type="ECO:0000256" key="2">
    <source>
        <dbReference type="SAM" id="SignalP"/>
    </source>
</evidence>
<keyword evidence="4" id="KW-1185">Reference proteome</keyword>
<organism evidence="3 4">
    <name type="scientific">Chelonoidis abingdonii</name>
    <name type="common">Abingdon island giant tortoise</name>
    <name type="synonym">Testudo abingdonii</name>
    <dbReference type="NCBI Taxonomy" id="106734"/>
    <lineage>
        <taxon>Eukaryota</taxon>
        <taxon>Metazoa</taxon>
        <taxon>Chordata</taxon>
        <taxon>Craniata</taxon>
        <taxon>Vertebrata</taxon>
        <taxon>Euteleostomi</taxon>
        <taxon>Archelosauria</taxon>
        <taxon>Testudinata</taxon>
        <taxon>Testudines</taxon>
        <taxon>Cryptodira</taxon>
        <taxon>Durocryptodira</taxon>
        <taxon>Testudinoidea</taxon>
        <taxon>Testudinidae</taxon>
        <taxon>Chelonoidis</taxon>
    </lineage>
</organism>
<name>A0A8C0GKX8_CHEAB</name>
<evidence type="ECO:0000256" key="1">
    <source>
        <dbReference type="SAM" id="MobiDB-lite"/>
    </source>
</evidence>
<proteinExistence type="predicted"/>
<reference evidence="3" key="2">
    <citation type="submission" date="2025-09" db="UniProtKB">
        <authorList>
            <consortium name="Ensembl"/>
        </authorList>
    </citation>
    <scope>IDENTIFICATION</scope>
</reference>
<feature type="region of interest" description="Disordered" evidence="1">
    <location>
        <begin position="126"/>
        <end position="147"/>
    </location>
</feature>
<dbReference type="Proteomes" id="UP000694404">
    <property type="component" value="Unplaced"/>
</dbReference>
<accession>A0A8C0GKX8</accession>
<evidence type="ECO:0000313" key="4">
    <source>
        <dbReference type="Proteomes" id="UP000694404"/>
    </source>
</evidence>
<feature type="chain" id="PRO_5034093566" evidence="2">
    <location>
        <begin position="24"/>
        <end position="259"/>
    </location>
</feature>